<protein>
    <submittedName>
        <fullName evidence="2">Uncharacterized protein</fullName>
    </submittedName>
</protein>
<keyword evidence="1" id="KW-0472">Membrane</keyword>
<dbReference type="AlphaFoldDB" id="A0A162DFJ2"/>
<gene>
    <name evidence="2" type="ORF">APZ42_024359</name>
</gene>
<evidence type="ECO:0000313" key="2">
    <source>
        <dbReference type="EMBL" id="KZS11024.1"/>
    </source>
</evidence>
<feature type="transmembrane region" description="Helical" evidence="1">
    <location>
        <begin position="22"/>
        <end position="42"/>
    </location>
</feature>
<reference evidence="2 3" key="1">
    <citation type="submission" date="2016-03" db="EMBL/GenBank/DDBJ databases">
        <title>EvidentialGene: Evidence-directed Construction of Genes on Genomes.</title>
        <authorList>
            <person name="Gilbert D.G."/>
            <person name="Choi J.-H."/>
            <person name="Mockaitis K."/>
            <person name="Colbourne J."/>
            <person name="Pfrender M."/>
        </authorList>
    </citation>
    <scope>NUCLEOTIDE SEQUENCE [LARGE SCALE GENOMIC DNA]</scope>
    <source>
        <strain evidence="2 3">Xinb3</strain>
        <tissue evidence="2">Complete organism</tissue>
    </source>
</reference>
<keyword evidence="3" id="KW-1185">Reference proteome</keyword>
<dbReference type="EMBL" id="LRGB01001594">
    <property type="protein sequence ID" value="KZS11024.1"/>
    <property type="molecule type" value="Genomic_DNA"/>
</dbReference>
<sequence>MIAILFKFHINPLQTVFFFPSWAIFLYIYTDVFIALHFNLFLMDGPALALLLQSDG</sequence>
<proteinExistence type="predicted"/>
<accession>A0A162DFJ2</accession>
<evidence type="ECO:0000313" key="3">
    <source>
        <dbReference type="Proteomes" id="UP000076858"/>
    </source>
</evidence>
<evidence type="ECO:0000256" key="1">
    <source>
        <dbReference type="SAM" id="Phobius"/>
    </source>
</evidence>
<keyword evidence="1" id="KW-0812">Transmembrane</keyword>
<comment type="caution">
    <text evidence="2">The sequence shown here is derived from an EMBL/GenBank/DDBJ whole genome shotgun (WGS) entry which is preliminary data.</text>
</comment>
<name>A0A162DFJ2_9CRUS</name>
<keyword evidence="1" id="KW-1133">Transmembrane helix</keyword>
<organism evidence="2 3">
    <name type="scientific">Daphnia magna</name>
    <dbReference type="NCBI Taxonomy" id="35525"/>
    <lineage>
        <taxon>Eukaryota</taxon>
        <taxon>Metazoa</taxon>
        <taxon>Ecdysozoa</taxon>
        <taxon>Arthropoda</taxon>
        <taxon>Crustacea</taxon>
        <taxon>Branchiopoda</taxon>
        <taxon>Diplostraca</taxon>
        <taxon>Cladocera</taxon>
        <taxon>Anomopoda</taxon>
        <taxon>Daphniidae</taxon>
        <taxon>Daphnia</taxon>
    </lineage>
</organism>
<dbReference type="Proteomes" id="UP000076858">
    <property type="component" value="Unassembled WGS sequence"/>
</dbReference>